<accession>A0A243RKL7</accession>
<proteinExistence type="predicted"/>
<dbReference type="AlphaFoldDB" id="A0A243RKL7"/>
<protein>
    <submittedName>
        <fullName evidence="2">Uncharacterized protein</fullName>
    </submittedName>
</protein>
<reference evidence="2 3" key="1">
    <citation type="submission" date="2017-05" db="EMBL/GenBank/DDBJ databases">
        <title>Biotechnological potential of actinobacteria isolated from South African environments.</title>
        <authorList>
            <person name="Le Roes-Hill M."/>
            <person name="Prins A."/>
            <person name="Durrell K.A."/>
        </authorList>
    </citation>
    <scope>NUCLEOTIDE SEQUENCE [LARGE SCALE GENOMIC DNA]</scope>
    <source>
        <strain evidence="2">M26</strain>
    </source>
</reference>
<evidence type="ECO:0000256" key="1">
    <source>
        <dbReference type="SAM" id="MobiDB-lite"/>
    </source>
</evidence>
<feature type="region of interest" description="Disordered" evidence="1">
    <location>
        <begin position="60"/>
        <end position="144"/>
    </location>
</feature>
<dbReference type="Proteomes" id="UP000194761">
    <property type="component" value="Unassembled WGS sequence"/>
</dbReference>
<organism evidence="2 3">
    <name type="scientific">Streptosporangium minutum</name>
    <dbReference type="NCBI Taxonomy" id="569862"/>
    <lineage>
        <taxon>Bacteria</taxon>
        <taxon>Bacillati</taxon>
        <taxon>Actinomycetota</taxon>
        <taxon>Actinomycetes</taxon>
        <taxon>Streptosporangiales</taxon>
        <taxon>Streptosporangiaceae</taxon>
        <taxon>Streptosporangium</taxon>
    </lineage>
</organism>
<evidence type="ECO:0000313" key="3">
    <source>
        <dbReference type="Proteomes" id="UP000194761"/>
    </source>
</evidence>
<keyword evidence="3" id="KW-1185">Reference proteome</keyword>
<dbReference type="EMBL" id="NGFP01000081">
    <property type="protein sequence ID" value="OUC95436.1"/>
    <property type="molecule type" value="Genomic_DNA"/>
</dbReference>
<feature type="compositionally biased region" description="Basic residues" evidence="1">
    <location>
        <begin position="114"/>
        <end position="144"/>
    </location>
</feature>
<evidence type="ECO:0000313" key="2">
    <source>
        <dbReference type="EMBL" id="OUC95436.1"/>
    </source>
</evidence>
<sequence>MRYRVVNRAAWRQALDRDLEVHRLTARLRAPRRFGLDLCIGRMVGADDAEPAYVGRLRLTDSSGRGYGRRSEPSRGSPRSCPLPRTSGHRDHRHRAPRHQAVPPQAKITNGLHPNRRKTCDHARHRPSRLRRRHPPHRPGTRPA</sequence>
<name>A0A243RKL7_9ACTN</name>
<gene>
    <name evidence="2" type="ORF">CA984_18735</name>
</gene>
<comment type="caution">
    <text evidence="2">The sequence shown here is derived from an EMBL/GenBank/DDBJ whole genome shotgun (WGS) entry which is preliminary data.</text>
</comment>